<organism evidence="3 4">
    <name type="scientific">Pseudoduganella buxea</name>
    <dbReference type="NCBI Taxonomy" id="1949069"/>
    <lineage>
        <taxon>Bacteria</taxon>
        <taxon>Pseudomonadati</taxon>
        <taxon>Pseudomonadota</taxon>
        <taxon>Betaproteobacteria</taxon>
        <taxon>Burkholderiales</taxon>
        <taxon>Oxalobacteraceae</taxon>
        <taxon>Telluria group</taxon>
        <taxon>Pseudoduganella</taxon>
    </lineage>
</organism>
<reference evidence="2" key="4">
    <citation type="submission" date="2024-05" db="EMBL/GenBank/DDBJ databases">
        <authorList>
            <person name="Sun Q."/>
            <person name="Zhou Y."/>
        </authorList>
    </citation>
    <scope>NUCLEOTIDE SEQUENCE</scope>
    <source>
        <strain evidence="2">CGMCC 1.15931</strain>
    </source>
</reference>
<comment type="caution">
    <text evidence="3">The sequence shown here is derived from an EMBL/GenBank/DDBJ whole genome shotgun (WGS) entry which is preliminary data.</text>
</comment>
<dbReference type="GO" id="GO:0003824">
    <property type="term" value="F:catalytic activity"/>
    <property type="evidence" value="ECO:0007669"/>
    <property type="project" value="InterPro"/>
</dbReference>
<dbReference type="SUPFAM" id="SSF50800">
    <property type="entry name" value="PK beta-barrel domain-like"/>
    <property type="match status" value="1"/>
</dbReference>
<dbReference type="PROSITE" id="PS51340">
    <property type="entry name" value="MOSC"/>
    <property type="match status" value="1"/>
</dbReference>
<evidence type="ECO:0000313" key="5">
    <source>
        <dbReference type="Proteomes" id="UP000622638"/>
    </source>
</evidence>
<evidence type="ECO:0000313" key="4">
    <source>
        <dbReference type="Proteomes" id="UP000430634"/>
    </source>
</evidence>
<dbReference type="InterPro" id="IPR005302">
    <property type="entry name" value="MoCF_Sase_C"/>
</dbReference>
<dbReference type="GO" id="GO:0030170">
    <property type="term" value="F:pyridoxal phosphate binding"/>
    <property type="evidence" value="ECO:0007669"/>
    <property type="project" value="InterPro"/>
</dbReference>
<protein>
    <recommendedName>
        <fullName evidence="1">MOSC domain-containing protein</fullName>
    </recommendedName>
</protein>
<dbReference type="Proteomes" id="UP000430634">
    <property type="component" value="Unassembled WGS sequence"/>
</dbReference>
<dbReference type="AlphaFoldDB" id="A0A6I3STS0"/>
<reference evidence="5" key="2">
    <citation type="journal article" date="2019" name="Int. J. Syst. Evol. Microbiol.">
        <title>The Global Catalogue of Microorganisms (GCM) 10K type strain sequencing project: providing services to taxonomists for standard genome sequencing and annotation.</title>
        <authorList>
            <consortium name="The Broad Institute Genomics Platform"/>
            <consortium name="The Broad Institute Genome Sequencing Center for Infectious Disease"/>
            <person name="Wu L."/>
            <person name="Ma J."/>
        </authorList>
    </citation>
    <scope>NUCLEOTIDE SEQUENCE [LARGE SCALE GENOMIC DNA]</scope>
    <source>
        <strain evidence="5">CGMCC 1.15931</strain>
    </source>
</reference>
<evidence type="ECO:0000313" key="3">
    <source>
        <dbReference type="EMBL" id="MTV52583.1"/>
    </source>
</evidence>
<dbReference type="EMBL" id="BMKG01000002">
    <property type="protein sequence ID" value="GGB87382.1"/>
    <property type="molecule type" value="Genomic_DNA"/>
</dbReference>
<dbReference type="InterPro" id="IPR011037">
    <property type="entry name" value="Pyrv_Knase-like_insert_dom_sf"/>
</dbReference>
<dbReference type="Pfam" id="PF03473">
    <property type="entry name" value="MOSC"/>
    <property type="match status" value="1"/>
</dbReference>
<gene>
    <name evidence="2" type="ORF">GCM10011572_06780</name>
    <name evidence="3" type="ORF">GM672_07515</name>
</gene>
<dbReference type="GO" id="GO:0030151">
    <property type="term" value="F:molybdenum ion binding"/>
    <property type="evidence" value="ECO:0007669"/>
    <property type="project" value="InterPro"/>
</dbReference>
<keyword evidence="5" id="KW-1185">Reference proteome</keyword>
<evidence type="ECO:0000313" key="2">
    <source>
        <dbReference type="EMBL" id="GGB87382.1"/>
    </source>
</evidence>
<dbReference type="RefSeq" id="WP_155469909.1">
    <property type="nucleotide sequence ID" value="NZ_BMKG01000002.1"/>
</dbReference>
<reference evidence="3 4" key="3">
    <citation type="submission" date="2019-11" db="EMBL/GenBank/DDBJ databases">
        <title>Type strains purchased from KCTC, JCM and DSMZ.</title>
        <authorList>
            <person name="Lu H."/>
        </authorList>
    </citation>
    <scope>NUCLEOTIDE SEQUENCE [LARGE SCALE GENOMIC DNA]</scope>
    <source>
        <strain evidence="3 4">KCTC 52429</strain>
    </source>
</reference>
<dbReference type="Proteomes" id="UP000622638">
    <property type="component" value="Unassembled WGS sequence"/>
</dbReference>
<dbReference type="EMBL" id="WNKZ01000014">
    <property type="protein sequence ID" value="MTV52583.1"/>
    <property type="molecule type" value="Genomic_DNA"/>
</dbReference>
<feature type="domain" description="MOSC" evidence="1">
    <location>
        <begin position="27"/>
        <end position="155"/>
    </location>
</feature>
<reference evidence="2" key="1">
    <citation type="journal article" date="2014" name="Int. J. Syst. Evol. Microbiol.">
        <title>Complete genome of a new Firmicutes species belonging to the dominant human colonic microbiota ('Ruminococcus bicirculans') reveals two chromosomes and a selective capacity to utilize plant glucans.</title>
        <authorList>
            <consortium name="NISC Comparative Sequencing Program"/>
            <person name="Wegmann U."/>
            <person name="Louis P."/>
            <person name="Goesmann A."/>
            <person name="Henrissat B."/>
            <person name="Duncan S.H."/>
            <person name="Flint H.J."/>
        </authorList>
    </citation>
    <scope>NUCLEOTIDE SEQUENCE</scope>
    <source>
        <strain evidence="2">CGMCC 1.15931</strain>
    </source>
</reference>
<sequence length="238" mass="25319">MKDIITPTLQQAEHVTPLGHVQAIVLRPQRERPRVATRCALALGGIGLEGDVHADPASPRHVLLAGAPAYARHGLAPHSLRENLLLDIDTARLASGTLLQIGDTAVLCLSFQCEACGALDVERPGLARVIGNGRGMLARVLRGGPIHVGDPVLRLAATLPPWPDDWRARVARILAAVPEGMVVEYGQFARLAGVQASYCRALPAVAHKLGLAHRSVAKGQHPDLRRWLGDGVFAGVPD</sequence>
<dbReference type="SUPFAM" id="SSF46767">
    <property type="entry name" value="Methylated DNA-protein cysteine methyltransferase, C-terminal domain"/>
    <property type="match status" value="1"/>
</dbReference>
<dbReference type="Gene3D" id="2.40.33.20">
    <property type="entry name" value="PK beta-barrel domain-like"/>
    <property type="match status" value="1"/>
</dbReference>
<proteinExistence type="predicted"/>
<dbReference type="OrthoDB" id="1550913at2"/>
<accession>A0A6I3STS0</accession>
<dbReference type="InterPro" id="IPR036217">
    <property type="entry name" value="MethylDNA_cys_MeTrfase_DNAb"/>
</dbReference>
<name>A0A6I3STS0_9BURK</name>
<evidence type="ECO:0000259" key="1">
    <source>
        <dbReference type="PROSITE" id="PS51340"/>
    </source>
</evidence>